<keyword evidence="1 4" id="KW-0349">Heme</keyword>
<dbReference type="PANTHER" id="PTHR33546">
    <property type="entry name" value="LARGE, MULTIFUNCTIONAL SECRETED PROTEIN-RELATED"/>
    <property type="match status" value="1"/>
</dbReference>
<dbReference type="Gene3D" id="2.120.10.30">
    <property type="entry name" value="TolB, C-terminal domain"/>
    <property type="match status" value="2"/>
</dbReference>
<dbReference type="GO" id="GO:0046872">
    <property type="term" value="F:metal ion binding"/>
    <property type="evidence" value="ECO:0007669"/>
    <property type="project" value="UniProtKB-KW"/>
</dbReference>
<dbReference type="PANTHER" id="PTHR33546:SF1">
    <property type="entry name" value="LARGE, MULTIFUNCTIONAL SECRETED PROTEIN"/>
    <property type="match status" value="1"/>
</dbReference>
<evidence type="ECO:0000256" key="4">
    <source>
        <dbReference type="PROSITE-ProRule" id="PRU00433"/>
    </source>
</evidence>
<dbReference type="GO" id="GO:0020037">
    <property type="term" value="F:heme binding"/>
    <property type="evidence" value="ECO:0007669"/>
    <property type="project" value="InterPro"/>
</dbReference>
<dbReference type="AlphaFoldDB" id="A0A367GPR1"/>
<dbReference type="SUPFAM" id="SSF50952">
    <property type="entry name" value="Soluble quinoprotein glucose dehydrogenase"/>
    <property type="match status" value="1"/>
</dbReference>
<dbReference type="Gene3D" id="1.25.10.10">
    <property type="entry name" value="Leucine-rich Repeat Variant"/>
    <property type="match status" value="1"/>
</dbReference>
<evidence type="ECO:0000259" key="5">
    <source>
        <dbReference type="PROSITE" id="PS51007"/>
    </source>
</evidence>
<accession>A0A367GPR1</accession>
<dbReference type="EMBL" id="QGDC01000005">
    <property type="protein sequence ID" value="RCH55065.1"/>
    <property type="molecule type" value="Genomic_DNA"/>
</dbReference>
<dbReference type="InterPro" id="IPR011042">
    <property type="entry name" value="6-blade_b-propeller_TolB-like"/>
</dbReference>
<comment type="caution">
    <text evidence="6">The sequence shown here is derived from an EMBL/GenBank/DDBJ whole genome shotgun (WGS) entry which is preliminary data.</text>
</comment>
<evidence type="ECO:0000313" key="7">
    <source>
        <dbReference type="Proteomes" id="UP000253209"/>
    </source>
</evidence>
<dbReference type="InterPro" id="IPR055557">
    <property type="entry name" value="DUF7133"/>
</dbReference>
<evidence type="ECO:0000313" key="6">
    <source>
        <dbReference type="EMBL" id="RCH55065.1"/>
    </source>
</evidence>
<dbReference type="Pfam" id="PF23500">
    <property type="entry name" value="DUF7133"/>
    <property type="match status" value="1"/>
</dbReference>
<feature type="domain" description="Cytochrome c" evidence="5">
    <location>
        <begin position="602"/>
        <end position="694"/>
    </location>
</feature>
<name>A0A367GPR1_9SPHI</name>
<evidence type="ECO:0000256" key="2">
    <source>
        <dbReference type="ARBA" id="ARBA00022723"/>
    </source>
</evidence>
<dbReference type="InterPro" id="IPR009056">
    <property type="entry name" value="Cyt_c-like_dom"/>
</dbReference>
<dbReference type="InterPro" id="IPR011989">
    <property type="entry name" value="ARM-like"/>
</dbReference>
<dbReference type="Proteomes" id="UP000253209">
    <property type="component" value="Unassembled WGS sequence"/>
</dbReference>
<keyword evidence="2 4" id="KW-0479">Metal-binding</keyword>
<protein>
    <submittedName>
        <fullName evidence="6">Cytochrome C</fullName>
    </submittedName>
</protein>
<organism evidence="6 7">
    <name type="scientific">Mucilaginibacter hurinus</name>
    <dbReference type="NCBI Taxonomy" id="2201324"/>
    <lineage>
        <taxon>Bacteria</taxon>
        <taxon>Pseudomonadati</taxon>
        <taxon>Bacteroidota</taxon>
        <taxon>Sphingobacteriia</taxon>
        <taxon>Sphingobacteriales</taxon>
        <taxon>Sphingobacteriaceae</taxon>
        <taxon>Mucilaginibacter</taxon>
    </lineage>
</organism>
<sequence length="729" mass="81464">MITGSFCLALVFYACTGTKTTVKRDATGRILVDTTPITKPQTPEQALRNIYLQKGYHLELVASEPMVQEPVTMAWDGNGRLYVAEMNTYMQDIDGTGEDEPVCKIKRLEDTDGDGKMDKVTVYIDSLVLPRMILPLDNRVLVGETYSNHIYSYEDTNGDGKADVKKLVYENHTRDGRNLEHQKSGLVWNLDNRIYVTLEAVRYQFINDKLVPDTLIEMPWGQWGIGHDDYGRIYLNLGAGETPAMNFHQNPHYGQFNPEGQYGDAFQAVWPIIATPDVQGGPVRLRSDSTLNHFTGCTSPLIYRGDHLPADLKGDLLICEPVGRLIRRAKVINTEGRITLANAYDKQEFIASTDMNFRPVYTANGPDGTIYIADMYRGIIQEGNWTRPGSYLRPEILKKGLEKNNSRGRIYRLVHDNHKGSKVSPRLLDETSVNLVGYLSHPNGWWRDYAQKLLVLRKDRAVVPVLAGLVKTAPLPLTRIHALWTLNGMGALNKDLLFYALNEKDYKVRKNAVWVAEDFAGDAGVLNRLEQLKDDADPEVRYQLALALRFNKSKTAKEVIAYMVSKYPNSILALSQKKYDNLVAERELSAKKAALLSDEQKKLVTEGAGIFKQLCAACHGSDGKGITSGGKSMVAPPLANNKDVNGDPEKLIKILLHGLKGPIDGKTYPDIMPALGANSDNYIASVLSYIRNDLGNKAKVIKPEDVKRVRQETSGRKTNYTMQELEAAK</sequence>
<dbReference type="SUPFAM" id="SSF48371">
    <property type="entry name" value="ARM repeat"/>
    <property type="match status" value="1"/>
</dbReference>
<evidence type="ECO:0000256" key="3">
    <source>
        <dbReference type="ARBA" id="ARBA00023004"/>
    </source>
</evidence>
<evidence type="ECO:0000256" key="1">
    <source>
        <dbReference type="ARBA" id="ARBA00022617"/>
    </source>
</evidence>
<dbReference type="SUPFAM" id="SSF46626">
    <property type="entry name" value="Cytochrome c"/>
    <property type="match status" value="1"/>
</dbReference>
<keyword evidence="7" id="KW-1185">Reference proteome</keyword>
<dbReference type="InterPro" id="IPR016024">
    <property type="entry name" value="ARM-type_fold"/>
</dbReference>
<dbReference type="OrthoDB" id="9811395at2"/>
<dbReference type="InterPro" id="IPR036909">
    <property type="entry name" value="Cyt_c-like_dom_sf"/>
</dbReference>
<reference evidence="6 7" key="1">
    <citation type="submission" date="2018-05" db="EMBL/GenBank/DDBJ databases">
        <title>Mucilaginibacter hurinus sp. nov., isolated from briquette warehouse soil.</title>
        <authorList>
            <person name="Choi L."/>
        </authorList>
    </citation>
    <scope>NUCLEOTIDE SEQUENCE [LARGE SCALE GENOMIC DNA]</scope>
    <source>
        <strain evidence="6 7">ZR32</strain>
    </source>
</reference>
<dbReference type="InterPro" id="IPR011041">
    <property type="entry name" value="Quinoprot_gluc/sorb_DH_b-prop"/>
</dbReference>
<dbReference type="PROSITE" id="PS51007">
    <property type="entry name" value="CYTC"/>
    <property type="match status" value="1"/>
</dbReference>
<proteinExistence type="predicted"/>
<keyword evidence="3 4" id="KW-0408">Iron</keyword>
<dbReference type="Pfam" id="PF13442">
    <property type="entry name" value="Cytochrome_CBB3"/>
    <property type="match status" value="1"/>
</dbReference>
<dbReference type="GO" id="GO:0009055">
    <property type="term" value="F:electron transfer activity"/>
    <property type="evidence" value="ECO:0007669"/>
    <property type="project" value="InterPro"/>
</dbReference>
<dbReference type="Gene3D" id="1.10.760.10">
    <property type="entry name" value="Cytochrome c-like domain"/>
    <property type="match status" value="1"/>
</dbReference>
<gene>
    <name evidence="6" type="ORF">DJ568_10480</name>
</gene>